<evidence type="ECO:0000256" key="1">
    <source>
        <dbReference type="SAM" id="MobiDB-lite"/>
    </source>
</evidence>
<organism evidence="2 3">
    <name type="scientific">Pseudocercospora fuligena</name>
    <dbReference type="NCBI Taxonomy" id="685502"/>
    <lineage>
        <taxon>Eukaryota</taxon>
        <taxon>Fungi</taxon>
        <taxon>Dikarya</taxon>
        <taxon>Ascomycota</taxon>
        <taxon>Pezizomycotina</taxon>
        <taxon>Dothideomycetes</taxon>
        <taxon>Dothideomycetidae</taxon>
        <taxon>Mycosphaerellales</taxon>
        <taxon>Mycosphaerellaceae</taxon>
        <taxon>Pseudocercospora</taxon>
    </lineage>
</organism>
<proteinExistence type="predicted"/>
<dbReference type="EMBL" id="JABCIY010000344">
    <property type="protein sequence ID" value="KAF7184987.1"/>
    <property type="molecule type" value="Genomic_DNA"/>
</dbReference>
<feature type="compositionally biased region" description="Polar residues" evidence="1">
    <location>
        <begin position="275"/>
        <end position="291"/>
    </location>
</feature>
<evidence type="ECO:0000313" key="3">
    <source>
        <dbReference type="Proteomes" id="UP000660729"/>
    </source>
</evidence>
<sequence>MTNFFNTYNPTNSLTTSTVTDYQGFYGTGTDSSNVVTQTYSTRTVTFTEQNYMAYQLGGAKSPCCNSCHISAGTIQFYWWPDLASPTATTTSSGSIRTVTSVAPNGFVFTSPSVYMAFKSVYAKNFCGTVGDIWYNTTIGFHPDDISTINAYTTTYTSEYTTTEDGSVYTVEASAAGTQPPPSRLKYTDLAQNCSTLPGYNYFPNDPQNDIDGGFDHDPCHPVLDIPQALINLQDAWKDNHCQRADSFSGAYDPPIALTQVDEAAQPTLPGGAQPGNSGTAPSSARMTGSYTALPDVTGTRTWTLSTGTAAAITVGSDVISANSAGAYVLDPANILSVGGASYGVDGTAYALETDAAGRTVLVAVATGTDGSSNSAQSTSSPASGNSVQSGSGSTTSSTSSTSTASGKILDIGVALVFFGTAMILAL</sequence>
<dbReference type="AlphaFoldDB" id="A0A8H6R721"/>
<name>A0A8H6R721_9PEZI</name>
<keyword evidence="3" id="KW-1185">Reference proteome</keyword>
<dbReference type="Proteomes" id="UP000660729">
    <property type="component" value="Unassembled WGS sequence"/>
</dbReference>
<accession>A0A8H6R721</accession>
<feature type="region of interest" description="Disordered" evidence="1">
    <location>
        <begin position="266"/>
        <end position="293"/>
    </location>
</feature>
<feature type="compositionally biased region" description="Low complexity" evidence="1">
    <location>
        <begin position="371"/>
        <end position="404"/>
    </location>
</feature>
<dbReference type="OrthoDB" id="3944128at2759"/>
<evidence type="ECO:0000313" key="2">
    <source>
        <dbReference type="EMBL" id="KAF7184987.1"/>
    </source>
</evidence>
<reference evidence="2" key="1">
    <citation type="submission" date="2020-04" db="EMBL/GenBank/DDBJ databases">
        <title>Draft genome resource of the tomato pathogen Pseudocercospora fuligena.</title>
        <authorList>
            <person name="Zaccaron A."/>
        </authorList>
    </citation>
    <scope>NUCLEOTIDE SEQUENCE</scope>
    <source>
        <strain evidence="2">PF001</strain>
    </source>
</reference>
<feature type="region of interest" description="Disordered" evidence="1">
    <location>
        <begin position="369"/>
        <end position="404"/>
    </location>
</feature>
<comment type="caution">
    <text evidence="2">The sequence shown here is derived from an EMBL/GenBank/DDBJ whole genome shotgun (WGS) entry which is preliminary data.</text>
</comment>
<gene>
    <name evidence="2" type="ORF">HII31_13610</name>
</gene>
<protein>
    <submittedName>
        <fullName evidence="2">Uncharacterized protein</fullName>
    </submittedName>
</protein>